<comment type="caution">
    <text evidence="2">The sequence shown here is derived from an EMBL/GenBank/DDBJ whole genome shotgun (WGS) entry which is preliminary data.</text>
</comment>
<evidence type="ECO:0000256" key="1">
    <source>
        <dbReference type="SAM" id="MobiDB-lite"/>
    </source>
</evidence>
<organism evidence="2 3">
    <name type="scientific">Candidatus Shapirobacteria bacterium CG_4_9_14_0_2_um_filter_39_11</name>
    <dbReference type="NCBI Taxonomy" id="1974478"/>
    <lineage>
        <taxon>Bacteria</taxon>
        <taxon>Candidatus Shapironibacteriota</taxon>
    </lineage>
</organism>
<gene>
    <name evidence="2" type="ORF">CO054_00645</name>
</gene>
<feature type="compositionally biased region" description="Basic residues" evidence="1">
    <location>
        <begin position="1"/>
        <end position="11"/>
    </location>
</feature>
<dbReference type="Proteomes" id="UP000229816">
    <property type="component" value="Unassembled WGS sequence"/>
</dbReference>
<dbReference type="AlphaFoldDB" id="A0A2M8ET92"/>
<sequence>MRHRVAGKKLSRSQAQRKAL</sequence>
<evidence type="ECO:0000313" key="3">
    <source>
        <dbReference type="Proteomes" id="UP000229816"/>
    </source>
</evidence>
<feature type="region of interest" description="Disordered" evidence="1">
    <location>
        <begin position="1"/>
        <end position="20"/>
    </location>
</feature>
<evidence type="ECO:0000313" key="2">
    <source>
        <dbReference type="EMBL" id="PJC28347.1"/>
    </source>
</evidence>
<feature type="non-terminal residue" evidence="2">
    <location>
        <position position="20"/>
    </location>
</feature>
<proteinExistence type="predicted"/>
<protein>
    <submittedName>
        <fullName evidence="2">Uncharacterized protein</fullName>
    </submittedName>
</protein>
<dbReference type="EMBL" id="PFSF01000015">
    <property type="protein sequence ID" value="PJC28347.1"/>
    <property type="molecule type" value="Genomic_DNA"/>
</dbReference>
<accession>A0A2M8ET92</accession>
<reference evidence="3" key="1">
    <citation type="submission" date="2017-09" db="EMBL/GenBank/DDBJ databases">
        <title>Depth-based differentiation of microbial function through sediment-hosted aquifers and enrichment of novel symbionts in the deep terrestrial subsurface.</title>
        <authorList>
            <person name="Probst A.J."/>
            <person name="Ladd B."/>
            <person name="Jarett J.K."/>
            <person name="Geller-Mcgrath D.E."/>
            <person name="Sieber C.M.K."/>
            <person name="Emerson J.B."/>
            <person name="Anantharaman K."/>
            <person name="Thomas B.C."/>
            <person name="Malmstrom R."/>
            <person name="Stieglmeier M."/>
            <person name="Klingl A."/>
            <person name="Woyke T."/>
            <person name="Ryan C.M."/>
            <person name="Banfield J.F."/>
        </authorList>
    </citation>
    <scope>NUCLEOTIDE SEQUENCE [LARGE SCALE GENOMIC DNA]</scope>
</reference>
<name>A0A2M8ET92_9BACT</name>